<dbReference type="AlphaFoldDB" id="A0A8J8FGK1"/>
<keyword evidence="2" id="KW-1185">Reference proteome</keyword>
<dbReference type="RefSeq" id="WP_171607921.1">
    <property type="nucleotide sequence ID" value="NZ_WHPF01000007.1"/>
</dbReference>
<name>A0A8J8FGK1_9BACT</name>
<evidence type="ECO:0000313" key="2">
    <source>
        <dbReference type="Proteomes" id="UP000598971"/>
    </source>
</evidence>
<organism evidence="1 2">
    <name type="scientific">Limnovirga soli</name>
    <dbReference type="NCBI Taxonomy" id="2656915"/>
    <lineage>
        <taxon>Bacteria</taxon>
        <taxon>Pseudomonadati</taxon>
        <taxon>Bacteroidota</taxon>
        <taxon>Chitinophagia</taxon>
        <taxon>Chitinophagales</taxon>
        <taxon>Chitinophagaceae</taxon>
        <taxon>Limnovirga</taxon>
    </lineage>
</organism>
<comment type="caution">
    <text evidence="1">The sequence shown here is derived from an EMBL/GenBank/DDBJ whole genome shotgun (WGS) entry which is preliminary data.</text>
</comment>
<reference evidence="1" key="1">
    <citation type="submission" date="2019-10" db="EMBL/GenBank/DDBJ databases">
        <title>Draft genome sequence of Panacibacter sp. KCS-6.</title>
        <authorList>
            <person name="Yim K.J."/>
        </authorList>
    </citation>
    <scope>NUCLEOTIDE SEQUENCE</scope>
    <source>
        <strain evidence="1">KCS-6</strain>
    </source>
</reference>
<dbReference type="Proteomes" id="UP000598971">
    <property type="component" value="Unassembled WGS sequence"/>
</dbReference>
<protein>
    <submittedName>
        <fullName evidence="1">Uncharacterized protein</fullName>
    </submittedName>
</protein>
<sequence>MALDFHRLDNNEHLFGLGDKTLHDLSDIFETFTHWTGLIIDPYGDLKLSTENQQTIIAIIEKYIEATDLNKDKVKTSNILEFKGLLKYFVKNKIDLELLGD</sequence>
<gene>
    <name evidence="1" type="ORF">GD597_10955</name>
</gene>
<evidence type="ECO:0000313" key="1">
    <source>
        <dbReference type="EMBL" id="NNV55979.1"/>
    </source>
</evidence>
<accession>A0A8J8FGK1</accession>
<dbReference type="EMBL" id="WHPF01000007">
    <property type="protein sequence ID" value="NNV55979.1"/>
    <property type="molecule type" value="Genomic_DNA"/>
</dbReference>
<proteinExistence type="predicted"/>